<protein>
    <submittedName>
        <fullName evidence="1">Abi family protein</fullName>
    </submittedName>
</protein>
<dbReference type="AlphaFoldDB" id="A0A0C5PXP9"/>
<gene>
    <name evidence="1" type="ORF">pSF07202_059</name>
</gene>
<dbReference type="InterPro" id="IPR011664">
    <property type="entry name" value="Abi_system_AbiD/AbiF-like"/>
</dbReference>
<keyword evidence="1" id="KW-0614">Plasmid</keyword>
<reference evidence="1" key="1">
    <citation type="submission" date="2014-01" db="EMBL/GenBank/DDBJ databases">
        <title>The resistance and spreading mechanisms of plasmid-mediated fluoroquinolone resistance genes.</title>
        <authorList>
            <person name="Pu X.-Y."/>
            <person name="Pan J.-C."/>
            <person name="Zhang W."/>
            <person name="Chen H."/>
            <person name="Zhu C."/>
        </authorList>
    </citation>
    <scope>NUCLEOTIDE SEQUENCE</scope>
    <source>
        <strain evidence="1">072</strain>
        <plasmid evidence="1">pSF07202</plasmid>
    </source>
</reference>
<sequence length="324" mass="37996">MNVYTKPFVSPHDLIHNHLTPKGIIFSAPYGVAEAEEYLSRINWYRFKSYLHPFLVTGTKKYIPGTTFSQGVELYYFDCELRELCNKYILRIEVKAKTILDQIITSFTNDPFWYLCDDYFKDTENLPRLRQKIAGDLSYSRMEFAKYYKANYISPKESWRTSPPFWLAMELMSFDTFVKFANAVDSNKFMYSGKNKLGDAAKQMSAKNYREMISWLLAIKELRNRASHNARTWNSNYRLPSGFVDNKNALVTDSYLTIPPVKKNKIYLILATIKLITDNLIKQRNQFSTELQELLKKYHNHSYILSGMGFPANWTSDPLWNPKN</sequence>
<geneLocation type="plasmid" evidence="1">
    <name>pSF07202</name>
</geneLocation>
<dbReference type="RefSeq" id="WP_068863057.1">
    <property type="nucleotide sequence ID" value="NZ_CP020341.1"/>
</dbReference>
<dbReference type="Pfam" id="PF07751">
    <property type="entry name" value="Abi_2"/>
    <property type="match status" value="1"/>
</dbReference>
<dbReference type="GeneID" id="39684753"/>
<accession>A0A0C5PXP9</accession>
<dbReference type="EMBL" id="KJ201886">
    <property type="protein sequence ID" value="AJQ17376.1"/>
    <property type="molecule type" value="Genomic_DNA"/>
</dbReference>
<proteinExistence type="predicted"/>
<organism evidence="1">
    <name type="scientific">Shigella flexneri 4c</name>
    <dbReference type="NCBI Taxonomy" id="1617964"/>
    <lineage>
        <taxon>Bacteria</taxon>
        <taxon>Pseudomonadati</taxon>
        <taxon>Pseudomonadota</taxon>
        <taxon>Gammaproteobacteria</taxon>
        <taxon>Enterobacterales</taxon>
        <taxon>Enterobacteriaceae</taxon>
        <taxon>Shigella</taxon>
    </lineage>
</organism>
<evidence type="ECO:0000313" key="1">
    <source>
        <dbReference type="EMBL" id="AJQ17376.1"/>
    </source>
</evidence>
<name>A0A0C5PXP9_SHIFL</name>